<proteinExistence type="predicted"/>
<organism evidence="2 3">
    <name type="scientific">Hymenobacter nivis</name>
    <dbReference type="NCBI Taxonomy" id="1850093"/>
    <lineage>
        <taxon>Bacteria</taxon>
        <taxon>Pseudomonadati</taxon>
        <taxon>Bacteroidota</taxon>
        <taxon>Cytophagia</taxon>
        <taxon>Cytophagales</taxon>
        <taxon>Hymenobacteraceae</taxon>
        <taxon>Hymenobacter</taxon>
    </lineage>
</organism>
<dbReference type="PANTHER" id="PTHR30547">
    <property type="entry name" value="UNCHARACTERIZED PROTEIN YHCG-RELATED"/>
    <property type="match status" value="1"/>
</dbReference>
<reference evidence="3" key="1">
    <citation type="submission" date="2018-04" db="EMBL/GenBank/DDBJ databases">
        <title>Complete genome of Antarctic heterotrophic bacterium Hymenobacter nivis.</title>
        <authorList>
            <person name="Terashima M."/>
        </authorList>
    </citation>
    <scope>NUCLEOTIDE SEQUENCE [LARGE SCALE GENOMIC DNA]</scope>
    <source>
        <strain evidence="3">NBRC 111535</strain>
    </source>
</reference>
<evidence type="ECO:0000313" key="2">
    <source>
        <dbReference type="EMBL" id="AWM34437.1"/>
    </source>
</evidence>
<dbReference type="KEGG" id="hnv:DDQ68_17585"/>
<evidence type="ECO:0000313" key="3">
    <source>
        <dbReference type="Proteomes" id="UP000245999"/>
    </source>
</evidence>
<sequence length="79" mass="9231">MQLYRDRGQLIAERQQQHGWGKSMIENLARDLQTEFVGIGGFSESNLWRMRTFFLEYRGDKILAPLVREFLQPAVGELS</sequence>
<dbReference type="RefSeq" id="WP_109657472.1">
    <property type="nucleotide sequence ID" value="NZ_CP029145.1"/>
</dbReference>
<dbReference type="InterPro" id="IPR053148">
    <property type="entry name" value="PD-DEXK-like_domain"/>
</dbReference>
<dbReference type="InterPro" id="IPR041527">
    <property type="entry name" value="YhcG_N"/>
</dbReference>
<dbReference type="Proteomes" id="UP000245999">
    <property type="component" value="Chromosome"/>
</dbReference>
<keyword evidence="3" id="KW-1185">Reference proteome</keyword>
<accession>A0A2Z3GRV1</accession>
<dbReference type="AlphaFoldDB" id="A0A2Z3GRV1"/>
<feature type="domain" description="YhcG N-terminal" evidence="1">
    <location>
        <begin position="2"/>
        <end position="69"/>
    </location>
</feature>
<dbReference type="Pfam" id="PF17761">
    <property type="entry name" value="DUF1016_N"/>
    <property type="match status" value="1"/>
</dbReference>
<dbReference type="EMBL" id="CP029145">
    <property type="protein sequence ID" value="AWM34437.1"/>
    <property type="molecule type" value="Genomic_DNA"/>
</dbReference>
<protein>
    <recommendedName>
        <fullName evidence="1">YhcG N-terminal domain-containing protein</fullName>
    </recommendedName>
</protein>
<dbReference type="PANTHER" id="PTHR30547:SF5">
    <property type="entry name" value="NUCLEASE YHCG-RELATED"/>
    <property type="match status" value="1"/>
</dbReference>
<evidence type="ECO:0000259" key="1">
    <source>
        <dbReference type="Pfam" id="PF17761"/>
    </source>
</evidence>
<name>A0A2Z3GRV1_9BACT</name>
<gene>
    <name evidence="2" type="ORF">DDQ68_17585</name>
</gene>
<dbReference type="OrthoDB" id="9801263at2"/>